<dbReference type="STRING" id="1346286.SAMN05444362_1118"/>
<dbReference type="AlphaFoldDB" id="A0A1M5EZZ3"/>
<protein>
    <submittedName>
        <fullName evidence="2">Uncharacterized protein</fullName>
    </submittedName>
</protein>
<name>A0A1M5EZZ3_9BACT</name>
<keyword evidence="3" id="KW-1185">Reference proteome</keyword>
<gene>
    <name evidence="2" type="ORF">SAMN05444362_1118</name>
</gene>
<evidence type="ECO:0000313" key="3">
    <source>
        <dbReference type="Proteomes" id="UP000184480"/>
    </source>
</evidence>
<feature type="transmembrane region" description="Helical" evidence="1">
    <location>
        <begin position="68"/>
        <end position="89"/>
    </location>
</feature>
<keyword evidence="1" id="KW-0472">Membrane</keyword>
<evidence type="ECO:0000256" key="1">
    <source>
        <dbReference type="SAM" id="Phobius"/>
    </source>
</evidence>
<keyword evidence="1" id="KW-1133">Transmembrane helix</keyword>
<accession>A0A1M5EZZ3</accession>
<dbReference type="Proteomes" id="UP000184480">
    <property type="component" value="Unassembled WGS sequence"/>
</dbReference>
<evidence type="ECO:0000313" key="2">
    <source>
        <dbReference type="EMBL" id="SHF84789.1"/>
    </source>
</evidence>
<dbReference type="EMBL" id="FQUC01000011">
    <property type="protein sequence ID" value="SHF84789.1"/>
    <property type="molecule type" value="Genomic_DNA"/>
</dbReference>
<organism evidence="2 3">
    <name type="scientific">Dysgonomonas macrotermitis</name>
    <dbReference type="NCBI Taxonomy" id="1346286"/>
    <lineage>
        <taxon>Bacteria</taxon>
        <taxon>Pseudomonadati</taxon>
        <taxon>Bacteroidota</taxon>
        <taxon>Bacteroidia</taxon>
        <taxon>Bacteroidales</taxon>
        <taxon>Dysgonomonadaceae</taxon>
        <taxon>Dysgonomonas</taxon>
    </lineage>
</organism>
<dbReference type="RefSeq" id="WP_062179177.1">
    <property type="nucleotide sequence ID" value="NZ_BBXL01000006.1"/>
</dbReference>
<feature type="transmembrane region" description="Helical" evidence="1">
    <location>
        <begin position="34"/>
        <end position="56"/>
    </location>
</feature>
<sequence>MNKFKKYGAKIFVTSLVVLLLTMFGVITDISFKLSWLNMACSFNIYIVVVLVLVYLGRTLKNKILKVIYILLVCTPFMLISVLVFLFSLSGYSGGGGYYYNKTIDEGRYKVRSYVESFDNTEETVATKIYKEIGYLPFLERLIYKTTNINEYIKNTEYNTGRIFIYRNNGNGLQWMETVNVDKL</sequence>
<feature type="transmembrane region" description="Helical" evidence="1">
    <location>
        <begin position="7"/>
        <end position="28"/>
    </location>
</feature>
<proteinExistence type="predicted"/>
<reference evidence="3" key="1">
    <citation type="submission" date="2016-11" db="EMBL/GenBank/DDBJ databases">
        <authorList>
            <person name="Varghese N."/>
            <person name="Submissions S."/>
        </authorList>
    </citation>
    <scope>NUCLEOTIDE SEQUENCE [LARGE SCALE GENOMIC DNA]</scope>
    <source>
        <strain evidence="3">DSM 27370</strain>
    </source>
</reference>
<keyword evidence="1" id="KW-0812">Transmembrane</keyword>